<name>A0ABQ3ETU0_9ACTN</name>
<feature type="region of interest" description="Disordered" evidence="1">
    <location>
        <begin position="21"/>
        <end position="95"/>
    </location>
</feature>
<dbReference type="Proteomes" id="UP000642673">
    <property type="component" value="Unassembled WGS sequence"/>
</dbReference>
<proteinExistence type="predicted"/>
<comment type="caution">
    <text evidence="2">The sequence shown here is derived from an EMBL/GenBank/DDBJ whole genome shotgun (WGS) entry which is preliminary data.</text>
</comment>
<accession>A0ABQ3ETU0</accession>
<sequence>MAQLFLDPRGEEFALVKHGLERAGEARDDQGGRVRTRDDDGLFVQRGEDVLDQSLGHPQGLRPYQRDQPASPGLADLGRGPEPLQEHQDGRVLDPRAEDSLQVRVDLRQQAAQAVAAVCRRPSSRPG</sequence>
<feature type="compositionally biased region" description="Basic and acidic residues" evidence="1">
    <location>
        <begin position="21"/>
        <end position="40"/>
    </location>
</feature>
<reference evidence="3" key="1">
    <citation type="journal article" date="2019" name="Int. J. Syst. Evol. Microbiol.">
        <title>The Global Catalogue of Microorganisms (GCM) 10K type strain sequencing project: providing services to taxonomists for standard genome sequencing and annotation.</title>
        <authorList>
            <consortium name="The Broad Institute Genomics Platform"/>
            <consortium name="The Broad Institute Genome Sequencing Center for Infectious Disease"/>
            <person name="Wu L."/>
            <person name="Ma J."/>
        </authorList>
    </citation>
    <scope>NUCLEOTIDE SEQUENCE [LARGE SCALE GENOMIC DNA]</scope>
    <source>
        <strain evidence="3">JCM 4738</strain>
    </source>
</reference>
<gene>
    <name evidence="2" type="ORF">GCM10010347_27020</name>
</gene>
<evidence type="ECO:0000256" key="1">
    <source>
        <dbReference type="SAM" id="MobiDB-lite"/>
    </source>
</evidence>
<protein>
    <submittedName>
        <fullName evidence="2">Uncharacterized protein</fullName>
    </submittedName>
</protein>
<organism evidence="2 3">
    <name type="scientific">Streptomyces cirratus</name>
    <dbReference type="NCBI Taxonomy" id="68187"/>
    <lineage>
        <taxon>Bacteria</taxon>
        <taxon>Bacillati</taxon>
        <taxon>Actinomycetota</taxon>
        <taxon>Actinomycetes</taxon>
        <taxon>Kitasatosporales</taxon>
        <taxon>Streptomycetaceae</taxon>
        <taxon>Streptomyces</taxon>
    </lineage>
</organism>
<evidence type="ECO:0000313" key="2">
    <source>
        <dbReference type="EMBL" id="GHB55643.1"/>
    </source>
</evidence>
<keyword evidence="3" id="KW-1185">Reference proteome</keyword>
<feature type="compositionally biased region" description="Basic and acidic residues" evidence="1">
    <location>
        <begin position="84"/>
        <end position="95"/>
    </location>
</feature>
<evidence type="ECO:0000313" key="3">
    <source>
        <dbReference type="Proteomes" id="UP000642673"/>
    </source>
</evidence>
<dbReference type="EMBL" id="BMVP01000004">
    <property type="protein sequence ID" value="GHB55643.1"/>
    <property type="molecule type" value="Genomic_DNA"/>
</dbReference>